<evidence type="ECO:0000313" key="2">
    <source>
        <dbReference type="Proteomes" id="UP000319483"/>
    </source>
</evidence>
<proteinExistence type="predicted"/>
<protein>
    <submittedName>
        <fullName evidence="1">Uncharacterized protein</fullName>
    </submittedName>
</protein>
<sequence>MGNNNFQILNNIETKLIQVRSMAKIALDNTNYKCAGYDEPFISQADMGNLLWAIVDLAEMAFDDLQEYRLSGGKNNE</sequence>
<accession>A0A556SCV0</accession>
<name>A0A556SCV0_9GAMM</name>
<organism evidence="1 2">
    <name type="scientific">Gilliamella apicola</name>
    <dbReference type="NCBI Taxonomy" id="1196095"/>
    <lineage>
        <taxon>Bacteria</taxon>
        <taxon>Pseudomonadati</taxon>
        <taxon>Pseudomonadota</taxon>
        <taxon>Gammaproteobacteria</taxon>
        <taxon>Orbales</taxon>
        <taxon>Orbaceae</taxon>
        <taxon>Gilliamella</taxon>
    </lineage>
</organism>
<gene>
    <name evidence="1" type="ORF">FPQ15_07210</name>
</gene>
<comment type="caution">
    <text evidence="1">The sequence shown here is derived from an EMBL/GenBank/DDBJ whole genome shotgun (WGS) entry which is preliminary data.</text>
</comment>
<dbReference type="EMBL" id="VMHM01000008">
    <property type="protein sequence ID" value="TSJ98935.1"/>
    <property type="molecule type" value="Genomic_DNA"/>
</dbReference>
<evidence type="ECO:0000313" key="1">
    <source>
        <dbReference type="EMBL" id="TSJ98935.1"/>
    </source>
</evidence>
<dbReference type="Proteomes" id="UP000319483">
    <property type="component" value="Unassembled WGS sequence"/>
</dbReference>
<dbReference type="AlphaFoldDB" id="A0A556SCV0"/>
<reference evidence="1 2" key="1">
    <citation type="submission" date="2019-07" db="EMBL/GenBank/DDBJ databases">
        <title>Gilliamella genomes.</title>
        <authorList>
            <person name="Zheng H."/>
        </authorList>
    </citation>
    <scope>NUCLEOTIDE SEQUENCE [LARGE SCALE GENOMIC DNA]</scope>
    <source>
        <strain evidence="1 2">W8127</strain>
    </source>
</reference>
<dbReference type="RefSeq" id="WP_144091949.1">
    <property type="nucleotide sequence ID" value="NZ_VMHM01000008.1"/>
</dbReference>